<dbReference type="SUPFAM" id="SSF51735">
    <property type="entry name" value="NAD(P)-binding Rossmann-fold domains"/>
    <property type="match status" value="1"/>
</dbReference>
<dbReference type="Pfam" id="PF04321">
    <property type="entry name" value="RmlD_sub_bind"/>
    <property type="match status" value="1"/>
</dbReference>
<dbReference type="AlphaFoldDB" id="A0A7D5R6K1"/>
<dbReference type="Gene3D" id="3.90.25.10">
    <property type="entry name" value="UDP-galactose 4-epimerase, domain 1"/>
    <property type="match status" value="1"/>
</dbReference>
<dbReference type="PANTHER" id="PTHR10491:SF4">
    <property type="entry name" value="METHIONINE ADENOSYLTRANSFERASE 2 SUBUNIT BETA"/>
    <property type="match status" value="1"/>
</dbReference>
<dbReference type="InterPro" id="IPR036291">
    <property type="entry name" value="NAD(P)-bd_dom_sf"/>
</dbReference>
<dbReference type="Gene3D" id="3.40.50.720">
    <property type="entry name" value="NAD(P)-binding Rossmann-like Domain"/>
    <property type="match status" value="1"/>
</dbReference>
<dbReference type="CDD" id="cd05254">
    <property type="entry name" value="dTDP_HR_like_SDR_e"/>
    <property type="match status" value="1"/>
</dbReference>
<dbReference type="RefSeq" id="WP_179361050.1">
    <property type="nucleotide sequence ID" value="NZ_CP026993.1"/>
</dbReference>
<sequence>MKIAIIGASGLLGEGFLHLKTKHKLITTVFSKDSINNSTVLDIRKYNDVKKFVDEFKPDVVINTSAITNPEYCEINPIEANQTNVMGVKNLAEICNNFKIHFIQISTEYVFDGITGKYQEESIPNPISKYGESKLESEKITLQINNSFCVARTAMLFGWSKNKLNLATLLISKLSQGEKLDVIKDQIVSPSYNDNIAEILLELAEKKLSGIYHVSGSDIMSRLEFAKALAKEFKFDEKLLESISISEFNWKAKRPKNGGLEIDKISKILHTKPMSVSESLKQMKIDSIVKM</sequence>
<feature type="domain" description="RmlD-like substrate binding" evidence="1">
    <location>
        <begin position="1"/>
        <end position="283"/>
    </location>
</feature>
<reference evidence="2 3" key="1">
    <citation type="submission" date="2018-02" db="EMBL/GenBank/DDBJ databases">
        <title>Complete genome of Nitrosopumilus cobalaminigenes HCA1.</title>
        <authorList>
            <person name="Qin W."/>
            <person name="Zheng Y."/>
            <person name="Stahl D.A."/>
        </authorList>
    </citation>
    <scope>NUCLEOTIDE SEQUENCE [LARGE SCALE GENOMIC DNA]</scope>
    <source>
        <strain evidence="2 3">HCA1</strain>
    </source>
</reference>
<evidence type="ECO:0000313" key="3">
    <source>
        <dbReference type="Proteomes" id="UP000509771"/>
    </source>
</evidence>
<dbReference type="Proteomes" id="UP000509771">
    <property type="component" value="Chromosome"/>
</dbReference>
<proteinExistence type="predicted"/>
<dbReference type="PANTHER" id="PTHR10491">
    <property type="entry name" value="DTDP-4-DEHYDRORHAMNOSE REDUCTASE"/>
    <property type="match status" value="1"/>
</dbReference>
<dbReference type="GeneID" id="56058505"/>
<evidence type="ECO:0000259" key="1">
    <source>
        <dbReference type="Pfam" id="PF04321"/>
    </source>
</evidence>
<dbReference type="EMBL" id="CP026993">
    <property type="protein sequence ID" value="QLH02221.1"/>
    <property type="molecule type" value="Genomic_DNA"/>
</dbReference>
<accession>A0A7D5R6K1</accession>
<evidence type="ECO:0000313" key="2">
    <source>
        <dbReference type="EMBL" id="QLH02221.1"/>
    </source>
</evidence>
<dbReference type="OrthoDB" id="4907at2157"/>
<dbReference type="KEGG" id="ncl:C5F47_00800"/>
<organism evidence="2 3">
    <name type="scientific">Nitrosopumilus cobalaminigenes</name>
    <dbReference type="NCBI Taxonomy" id="1470066"/>
    <lineage>
        <taxon>Archaea</taxon>
        <taxon>Nitrososphaerota</taxon>
        <taxon>Nitrososphaeria</taxon>
        <taxon>Nitrosopumilales</taxon>
        <taxon>Nitrosopumilaceae</taxon>
        <taxon>Nitrosopumilus</taxon>
    </lineage>
</organism>
<dbReference type="InterPro" id="IPR029903">
    <property type="entry name" value="RmlD-like-bd"/>
</dbReference>
<keyword evidence="3" id="KW-1185">Reference proteome</keyword>
<gene>
    <name evidence="2" type="ORF">C5F47_00800</name>
</gene>
<protein>
    <recommendedName>
        <fullName evidence="1">RmlD-like substrate binding domain-containing protein</fullName>
    </recommendedName>
</protein>
<dbReference type="InterPro" id="IPR005913">
    <property type="entry name" value="dTDP_dehydrorham_reduct"/>
</dbReference>
<name>A0A7D5R6K1_9ARCH</name>